<organism evidence="1 2">
    <name type="scientific">Smallanthus sonchifolius</name>
    <dbReference type="NCBI Taxonomy" id="185202"/>
    <lineage>
        <taxon>Eukaryota</taxon>
        <taxon>Viridiplantae</taxon>
        <taxon>Streptophyta</taxon>
        <taxon>Embryophyta</taxon>
        <taxon>Tracheophyta</taxon>
        <taxon>Spermatophyta</taxon>
        <taxon>Magnoliopsida</taxon>
        <taxon>eudicotyledons</taxon>
        <taxon>Gunneridae</taxon>
        <taxon>Pentapetalae</taxon>
        <taxon>asterids</taxon>
        <taxon>campanulids</taxon>
        <taxon>Asterales</taxon>
        <taxon>Asteraceae</taxon>
        <taxon>Asteroideae</taxon>
        <taxon>Heliantheae alliance</taxon>
        <taxon>Millerieae</taxon>
        <taxon>Smallanthus</taxon>
    </lineage>
</organism>
<evidence type="ECO:0000313" key="2">
    <source>
        <dbReference type="Proteomes" id="UP001056120"/>
    </source>
</evidence>
<name>A0ACB9HZC0_9ASTR</name>
<gene>
    <name evidence="1" type="ORF">L1987_29222</name>
</gene>
<keyword evidence="2" id="KW-1185">Reference proteome</keyword>
<reference evidence="1 2" key="2">
    <citation type="journal article" date="2022" name="Mol. Ecol. Resour.">
        <title>The genomes of chicory, endive, great burdock and yacon provide insights into Asteraceae paleo-polyploidization history and plant inulin production.</title>
        <authorList>
            <person name="Fan W."/>
            <person name="Wang S."/>
            <person name="Wang H."/>
            <person name="Wang A."/>
            <person name="Jiang F."/>
            <person name="Liu H."/>
            <person name="Zhao H."/>
            <person name="Xu D."/>
            <person name="Zhang Y."/>
        </authorList>
    </citation>
    <scope>NUCLEOTIDE SEQUENCE [LARGE SCALE GENOMIC DNA]</scope>
    <source>
        <strain evidence="2">cv. Yunnan</strain>
        <tissue evidence="1">Leaves</tissue>
    </source>
</reference>
<reference evidence="2" key="1">
    <citation type="journal article" date="2022" name="Mol. Ecol. Resour.">
        <title>The genomes of chicory, endive, great burdock and yacon provide insights into Asteraceae palaeo-polyploidization history and plant inulin production.</title>
        <authorList>
            <person name="Fan W."/>
            <person name="Wang S."/>
            <person name="Wang H."/>
            <person name="Wang A."/>
            <person name="Jiang F."/>
            <person name="Liu H."/>
            <person name="Zhao H."/>
            <person name="Xu D."/>
            <person name="Zhang Y."/>
        </authorList>
    </citation>
    <scope>NUCLEOTIDE SEQUENCE [LARGE SCALE GENOMIC DNA]</scope>
    <source>
        <strain evidence="2">cv. Yunnan</strain>
    </source>
</reference>
<dbReference type="Proteomes" id="UP001056120">
    <property type="component" value="Linkage Group LG10"/>
</dbReference>
<accession>A0ACB9HZC0</accession>
<evidence type="ECO:0000313" key="1">
    <source>
        <dbReference type="EMBL" id="KAI3801119.1"/>
    </source>
</evidence>
<dbReference type="EMBL" id="CM042027">
    <property type="protein sequence ID" value="KAI3801119.1"/>
    <property type="molecule type" value="Genomic_DNA"/>
</dbReference>
<sequence length="224" mass="25750">MRLLSWPIRHHLYKYPRKVAIIQKPPESPSPQTRIHKSVSMEMETEMEMENLNIPPPRRAQSAISIEEETAPTPPRLPTQFHNYTGILYLVYAATLLYMFPSLIALVGLKFQNKANSPFETESFFVNLAVVAYIIAIPMPVALFCLKARLARESSSPFYYRILQCVFCFWSLLAPLSFVLVLFLPNRNKSVNSKNSTNEVMKRSADMTNKELLITFNDEPFNNT</sequence>
<comment type="caution">
    <text evidence="1">The sequence shown here is derived from an EMBL/GenBank/DDBJ whole genome shotgun (WGS) entry which is preliminary data.</text>
</comment>
<protein>
    <submittedName>
        <fullName evidence="1">Uncharacterized protein</fullName>
    </submittedName>
</protein>
<proteinExistence type="predicted"/>